<name>A0ABY3SVX5_9GAMM</name>
<evidence type="ECO:0000313" key="2">
    <source>
        <dbReference type="Proteomes" id="UP001054801"/>
    </source>
</evidence>
<evidence type="ECO:0000313" key="1">
    <source>
        <dbReference type="EMBL" id="UJS23593.1"/>
    </source>
</evidence>
<proteinExistence type="predicted"/>
<organism evidence="1 2">
    <name type="scientific">Thiothrix winogradskyi</name>
    <dbReference type="NCBI Taxonomy" id="96472"/>
    <lineage>
        <taxon>Bacteria</taxon>
        <taxon>Pseudomonadati</taxon>
        <taxon>Pseudomonadota</taxon>
        <taxon>Gammaproteobacteria</taxon>
        <taxon>Thiotrichales</taxon>
        <taxon>Thiotrichaceae</taxon>
        <taxon>Thiothrix</taxon>
    </lineage>
</organism>
<keyword evidence="2" id="KW-1185">Reference proteome</keyword>
<dbReference type="EMBL" id="CP091244">
    <property type="protein sequence ID" value="UJS23593.1"/>
    <property type="molecule type" value="Genomic_DNA"/>
</dbReference>
<accession>A0ABY3SVX5</accession>
<dbReference type="RefSeq" id="WP_236497787.1">
    <property type="nucleotide sequence ID" value="NZ_CP091244.1"/>
</dbReference>
<dbReference type="Proteomes" id="UP001054801">
    <property type="component" value="Chromosome"/>
</dbReference>
<sequence length="308" mass="36038">MDTVDKLLRFSGQIPAMQQGFKDAGFLIPDMMLSHIENMRVRGSQEKSYAYYKLERTRERMGFWGMDMEVSGKTYRTDRKHSRYQSEYISWLIDTLDSEKFNLPHTGSYEAIALNTFDPNGIRDYQFGFENFEVKSQYILALKNQQEQEIRLYQPEIDKFPPPDKVTLGQIRQLLDGILFPLGFEGYSASKFRGRILHRKLLDDDIMVWHEYADHAGMSRGGGDWTVFVKLAPPNVTFAEIDSDYRTQKYFVEDMPPFLFTGKPYYARRHEGNWNQIVFGALAHAKMLGLFFEHWEIAKQIGIDQTIE</sequence>
<gene>
    <name evidence="1" type="ORF">L2Y54_16860</name>
</gene>
<protein>
    <submittedName>
        <fullName evidence="1">Uncharacterized protein</fullName>
    </submittedName>
</protein>
<reference evidence="1" key="1">
    <citation type="journal article" date="2022" name="Microorganisms">
        <title>Two New Species of Filamentous Sulfur Bacteria of the Genus Thiothrix, Thiothrix winogradskyi sp. nov. and 'Candidatus Thiothrix sulfatifontis' sp. nov.</title>
        <authorList>
            <person name="Ravin N.V."/>
            <person name="Rossetti S."/>
            <person name="Beletsky A.V."/>
            <person name="Kadnikov V.V."/>
            <person name="Rudenko T.S."/>
            <person name="Smolyakov D.D."/>
            <person name="Moskvitina M.I."/>
            <person name="Gureeva M.V."/>
            <person name="Mardanov A.V."/>
            <person name="Grabovich M.Y."/>
        </authorList>
    </citation>
    <scope>NUCLEOTIDE SEQUENCE</scope>
    <source>
        <strain evidence="1">CT3</strain>
    </source>
</reference>